<dbReference type="PANTHER" id="PTHR43491">
    <property type="entry name" value="UDP-N-ACETYL-D-MANNOSAMINE DEHYDROGENASE"/>
    <property type="match status" value="1"/>
</dbReference>
<proteinExistence type="inferred from homology"/>
<dbReference type="NCBIfam" id="TIGR03026">
    <property type="entry name" value="NDP-sugDHase"/>
    <property type="match status" value="1"/>
</dbReference>
<dbReference type="GO" id="GO:0000271">
    <property type="term" value="P:polysaccharide biosynthetic process"/>
    <property type="evidence" value="ECO:0007669"/>
    <property type="project" value="InterPro"/>
</dbReference>
<keyword evidence="5" id="KW-0520">NAD</keyword>
<comment type="catalytic activity">
    <reaction evidence="7">
        <text>UDP-N-acetyl-alpha-D-mannosamine + 2 NAD(+) + H2O = UDP-N-acetyl-alpha-D-mannosaminouronate + 2 NADH + 3 H(+)</text>
        <dbReference type="Rhea" id="RHEA:25780"/>
        <dbReference type="ChEBI" id="CHEBI:15377"/>
        <dbReference type="ChEBI" id="CHEBI:15378"/>
        <dbReference type="ChEBI" id="CHEBI:57540"/>
        <dbReference type="ChEBI" id="CHEBI:57945"/>
        <dbReference type="ChEBI" id="CHEBI:68623"/>
        <dbReference type="ChEBI" id="CHEBI:70731"/>
        <dbReference type="EC" id="1.1.1.336"/>
    </reaction>
</comment>
<dbReference type="GO" id="GO:0051287">
    <property type="term" value="F:NAD binding"/>
    <property type="evidence" value="ECO:0007669"/>
    <property type="project" value="InterPro"/>
</dbReference>
<protein>
    <recommendedName>
        <fullName evidence="3">UDP-N-acetyl-D-mannosamine dehydrogenase</fullName>
        <ecNumber evidence="2">1.1.1.336</ecNumber>
    </recommendedName>
    <alternativeName>
        <fullName evidence="6">UDP-ManNAc 6-dehydrogenase</fullName>
    </alternativeName>
</protein>
<dbReference type="GO" id="GO:0089714">
    <property type="term" value="F:UDP-N-acetyl-D-mannosamine dehydrogenase activity"/>
    <property type="evidence" value="ECO:0007669"/>
    <property type="project" value="UniProtKB-EC"/>
</dbReference>
<dbReference type="SUPFAM" id="SSF52413">
    <property type="entry name" value="UDP-glucose/GDP-mannose dehydrogenase C-terminal domain"/>
    <property type="match status" value="1"/>
</dbReference>
<comment type="similarity">
    <text evidence="1 8">Belongs to the UDP-glucose/GDP-mannose dehydrogenase family.</text>
</comment>
<evidence type="ECO:0000313" key="11">
    <source>
        <dbReference type="Proteomes" id="UP000605784"/>
    </source>
</evidence>
<dbReference type="SUPFAM" id="SSF51735">
    <property type="entry name" value="NAD(P)-binding Rossmann-fold domains"/>
    <property type="match status" value="1"/>
</dbReference>
<name>A0A830GM26_9EURY</name>
<dbReference type="PIRSF" id="PIRSF000124">
    <property type="entry name" value="UDPglc_GDPman_dh"/>
    <property type="match status" value="1"/>
</dbReference>
<dbReference type="InterPro" id="IPR008927">
    <property type="entry name" value="6-PGluconate_DH-like_C_sf"/>
</dbReference>
<sequence length="450" mass="48251">MNSLPSNDAIDGMSPIQVPQEITPRETTVCVVGLGYVGLPLAVGFDKSGYDVIGYDISEETVARLSDGNDTTGDLGDEAIAEGEVSFTTEPGSIAEASYVLVTVPTPIDENQDPKMDFVEGAAETVGREMTPGTTVVLESTVYPGATREVMVPALEASSGLDCGEDFYVGYSPERAVPGDEEHGLQNVMKIVSGQNEAVGHTVKALYDHVIDAGVHLAPSMEVAEAAKVVENVQRDVNIGLVNDLAMTFEQMDIDTEAVLEAAGTKWNFHDYSPGLVSGHCIPVDPYFLIHRASRDGRAPELVEASRSVNESMPKHVADLMVKALTEAGRPLADCRILAAGLTYKADVADIRNAKIAAVLEELQEFGIEIVGYDPLLDDETISNYLDIETQEKLNFDGFDGLLLGAAHDELENLNPNIVAAELSAPPAIVDVNRAFDEADLPDEVAYRRV</sequence>
<evidence type="ECO:0000256" key="1">
    <source>
        <dbReference type="ARBA" id="ARBA00006601"/>
    </source>
</evidence>
<dbReference type="InterPro" id="IPR017476">
    <property type="entry name" value="UDP-Glc/GDP-Man"/>
</dbReference>
<dbReference type="InterPro" id="IPR028359">
    <property type="entry name" value="UDP_ManNAc/GlcNAc_DH"/>
</dbReference>
<reference evidence="10" key="1">
    <citation type="journal article" date="2014" name="Int. J. Syst. Evol. Microbiol.">
        <title>Complete genome sequence of Corynebacterium casei LMG S-19264T (=DSM 44701T), isolated from a smear-ripened cheese.</title>
        <authorList>
            <consortium name="US DOE Joint Genome Institute (JGI-PGF)"/>
            <person name="Walter F."/>
            <person name="Albersmeier A."/>
            <person name="Kalinowski J."/>
            <person name="Ruckert C."/>
        </authorList>
    </citation>
    <scope>NUCLEOTIDE SEQUENCE</scope>
    <source>
        <strain evidence="10">JCM 17820</strain>
    </source>
</reference>
<dbReference type="EMBL" id="BMOU01000003">
    <property type="protein sequence ID" value="GGN94094.1"/>
    <property type="molecule type" value="Genomic_DNA"/>
</dbReference>
<evidence type="ECO:0000256" key="6">
    <source>
        <dbReference type="ARBA" id="ARBA00030172"/>
    </source>
</evidence>
<evidence type="ECO:0000256" key="8">
    <source>
        <dbReference type="PIRNR" id="PIRNR000124"/>
    </source>
</evidence>
<dbReference type="Pfam" id="PF03721">
    <property type="entry name" value="UDPG_MGDP_dh_N"/>
    <property type="match status" value="1"/>
</dbReference>
<dbReference type="Proteomes" id="UP000605784">
    <property type="component" value="Unassembled WGS sequence"/>
</dbReference>
<dbReference type="InterPro" id="IPR001732">
    <property type="entry name" value="UDP-Glc/GDP-Man_DH_N"/>
</dbReference>
<dbReference type="EC" id="1.1.1.336" evidence="2"/>
<dbReference type="Gene3D" id="3.40.50.720">
    <property type="entry name" value="NAD(P)-binding Rossmann-like Domain"/>
    <property type="match status" value="2"/>
</dbReference>
<comment type="caution">
    <text evidence="10">The sequence shown here is derived from an EMBL/GenBank/DDBJ whole genome shotgun (WGS) entry which is preliminary data.</text>
</comment>
<dbReference type="InterPro" id="IPR036220">
    <property type="entry name" value="UDP-Glc/GDP-Man_DH_C_sf"/>
</dbReference>
<dbReference type="GO" id="GO:0016628">
    <property type="term" value="F:oxidoreductase activity, acting on the CH-CH group of donors, NAD or NADP as acceptor"/>
    <property type="evidence" value="ECO:0007669"/>
    <property type="project" value="InterPro"/>
</dbReference>
<dbReference type="Pfam" id="PF00984">
    <property type="entry name" value="UDPG_MGDP_dh"/>
    <property type="match status" value="1"/>
</dbReference>
<dbReference type="PIRSF" id="PIRSF500136">
    <property type="entry name" value="UDP_ManNAc_DH"/>
    <property type="match status" value="1"/>
</dbReference>
<evidence type="ECO:0000256" key="7">
    <source>
        <dbReference type="ARBA" id="ARBA00049130"/>
    </source>
</evidence>
<dbReference type="Pfam" id="PF03720">
    <property type="entry name" value="UDPG_MGDP_dh_C"/>
    <property type="match status" value="1"/>
</dbReference>
<feature type="domain" description="UDP-glucose/GDP-mannose dehydrogenase C-terminal" evidence="9">
    <location>
        <begin position="338"/>
        <end position="438"/>
    </location>
</feature>
<reference evidence="10" key="2">
    <citation type="submission" date="2020-09" db="EMBL/GenBank/DDBJ databases">
        <authorList>
            <person name="Sun Q."/>
            <person name="Ohkuma M."/>
        </authorList>
    </citation>
    <scope>NUCLEOTIDE SEQUENCE</scope>
    <source>
        <strain evidence="10">JCM 17820</strain>
    </source>
</reference>
<dbReference type="InterPro" id="IPR036291">
    <property type="entry name" value="NAD(P)-bd_dom_sf"/>
</dbReference>
<dbReference type="InterPro" id="IPR014027">
    <property type="entry name" value="UDP-Glc/GDP-Man_DH_C"/>
</dbReference>
<evidence type="ECO:0000256" key="4">
    <source>
        <dbReference type="ARBA" id="ARBA00023002"/>
    </source>
</evidence>
<dbReference type="InterPro" id="IPR014026">
    <property type="entry name" value="UDP-Glc/GDP-Man_DH_dimer"/>
</dbReference>
<evidence type="ECO:0000256" key="5">
    <source>
        <dbReference type="ARBA" id="ARBA00023027"/>
    </source>
</evidence>
<evidence type="ECO:0000256" key="3">
    <source>
        <dbReference type="ARBA" id="ARBA00016796"/>
    </source>
</evidence>
<dbReference type="SMART" id="SM00984">
    <property type="entry name" value="UDPG_MGDP_dh_C"/>
    <property type="match status" value="1"/>
</dbReference>
<dbReference type="PANTHER" id="PTHR43491:SF2">
    <property type="entry name" value="UDP-N-ACETYL-D-MANNOSAMINE DEHYDROGENASE"/>
    <property type="match status" value="1"/>
</dbReference>
<keyword evidence="4" id="KW-0560">Oxidoreductase</keyword>
<organism evidence="10 11">
    <name type="scientific">Haloarcula pellucida</name>
    <dbReference type="NCBI Taxonomy" id="1427151"/>
    <lineage>
        <taxon>Archaea</taxon>
        <taxon>Methanobacteriati</taxon>
        <taxon>Methanobacteriota</taxon>
        <taxon>Stenosarchaea group</taxon>
        <taxon>Halobacteria</taxon>
        <taxon>Halobacteriales</taxon>
        <taxon>Haloarculaceae</taxon>
        <taxon>Haloarcula</taxon>
    </lineage>
</organism>
<dbReference type="AlphaFoldDB" id="A0A830GM26"/>
<keyword evidence="11" id="KW-1185">Reference proteome</keyword>
<dbReference type="SUPFAM" id="SSF48179">
    <property type="entry name" value="6-phosphogluconate dehydrogenase C-terminal domain-like"/>
    <property type="match status" value="1"/>
</dbReference>
<accession>A0A830GM26</accession>
<evidence type="ECO:0000313" key="10">
    <source>
        <dbReference type="EMBL" id="GGN94094.1"/>
    </source>
</evidence>
<evidence type="ECO:0000256" key="2">
    <source>
        <dbReference type="ARBA" id="ARBA00012935"/>
    </source>
</evidence>
<evidence type="ECO:0000259" key="9">
    <source>
        <dbReference type="SMART" id="SM00984"/>
    </source>
</evidence>
<gene>
    <name evidence="10" type="ORF">GCM10009030_20120</name>
</gene>